<keyword evidence="2" id="KW-1185">Reference proteome</keyword>
<dbReference type="WBParaSite" id="Pan_g18620.t1">
    <property type="protein sequence ID" value="Pan_g18620.t1"/>
    <property type="gene ID" value="Pan_g18620"/>
</dbReference>
<dbReference type="Proteomes" id="UP000492821">
    <property type="component" value="Unassembled WGS sequence"/>
</dbReference>
<dbReference type="AlphaFoldDB" id="A0A7E4VAF9"/>
<evidence type="ECO:0000256" key="1">
    <source>
        <dbReference type="SAM" id="MobiDB-lite"/>
    </source>
</evidence>
<organism evidence="2 3">
    <name type="scientific">Panagrellus redivivus</name>
    <name type="common">Microworm</name>
    <dbReference type="NCBI Taxonomy" id="6233"/>
    <lineage>
        <taxon>Eukaryota</taxon>
        <taxon>Metazoa</taxon>
        <taxon>Ecdysozoa</taxon>
        <taxon>Nematoda</taxon>
        <taxon>Chromadorea</taxon>
        <taxon>Rhabditida</taxon>
        <taxon>Tylenchina</taxon>
        <taxon>Panagrolaimomorpha</taxon>
        <taxon>Panagrolaimoidea</taxon>
        <taxon>Panagrolaimidae</taxon>
        <taxon>Panagrellus</taxon>
    </lineage>
</organism>
<name>A0A7E4VAF9_PANRE</name>
<reference evidence="2" key="1">
    <citation type="journal article" date="2013" name="Genetics">
        <title>The draft genome and transcriptome of Panagrellus redivivus are shaped by the harsh demands of a free-living lifestyle.</title>
        <authorList>
            <person name="Srinivasan J."/>
            <person name="Dillman A.R."/>
            <person name="Macchietto M.G."/>
            <person name="Heikkinen L."/>
            <person name="Lakso M."/>
            <person name="Fracchia K.M."/>
            <person name="Antoshechkin I."/>
            <person name="Mortazavi A."/>
            <person name="Wong G."/>
            <person name="Sternberg P.W."/>
        </authorList>
    </citation>
    <scope>NUCLEOTIDE SEQUENCE [LARGE SCALE GENOMIC DNA]</scope>
    <source>
        <strain evidence="2">MT8872</strain>
    </source>
</reference>
<reference evidence="3" key="2">
    <citation type="submission" date="2020-10" db="UniProtKB">
        <authorList>
            <consortium name="WormBaseParasite"/>
        </authorList>
    </citation>
    <scope>IDENTIFICATION</scope>
</reference>
<sequence length="66" mass="7305">MTITVPDSLLAPLLPKQQKVTMGIRPIRSPSDSMPNRTVPAETQKPFKEGCSCRDRRCDAVGFALF</sequence>
<accession>A0A7E4VAF9</accession>
<protein>
    <submittedName>
        <fullName evidence="3">Uncharacterized protein</fullName>
    </submittedName>
</protein>
<feature type="region of interest" description="Disordered" evidence="1">
    <location>
        <begin position="21"/>
        <end position="44"/>
    </location>
</feature>
<evidence type="ECO:0000313" key="2">
    <source>
        <dbReference type="Proteomes" id="UP000492821"/>
    </source>
</evidence>
<proteinExistence type="predicted"/>
<evidence type="ECO:0000313" key="3">
    <source>
        <dbReference type="WBParaSite" id="Pan_g18620.t1"/>
    </source>
</evidence>